<accession>A0A935W3C4</accession>
<name>A0A935W3C4_9PROT</name>
<comment type="caution">
    <text evidence="2">The sequence shown here is derived from an EMBL/GenBank/DDBJ whole genome shotgun (WGS) entry which is preliminary data.</text>
</comment>
<dbReference type="EMBL" id="JADJOT010000008">
    <property type="protein sequence ID" value="MBK7953937.1"/>
    <property type="molecule type" value="Genomic_DNA"/>
</dbReference>
<dbReference type="PROSITE" id="PS51257">
    <property type="entry name" value="PROKAR_LIPOPROTEIN"/>
    <property type="match status" value="1"/>
</dbReference>
<dbReference type="AlphaFoldDB" id="A0A935W3C4"/>
<evidence type="ECO:0000256" key="1">
    <source>
        <dbReference type="SAM" id="MobiDB-lite"/>
    </source>
</evidence>
<dbReference type="Proteomes" id="UP000706151">
    <property type="component" value="Unassembled WGS sequence"/>
</dbReference>
<feature type="region of interest" description="Disordered" evidence="1">
    <location>
        <begin position="28"/>
        <end position="134"/>
    </location>
</feature>
<sequence length="134" mass="15519">MPLYFKRLSIIATIGAVLGATGCYPTASYDNPYQDYQYDNRRQSDGNSAYQQGYRDAERQNLNRSYNSRDHDKAYERGRKEAEREAKERYREREREDYRRSHDYRRPGDYPVPGGSGGPHDPPRAPGTFGINDG</sequence>
<evidence type="ECO:0008006" key="4">
    <source>
        <dbReference type="Google" id="ProtNLM"/>
    </source>
</evidence>
<evidence type="ECO:0000313" key="3">
    <source>
        <dbReference type="Proteomes" id="UP000706151"/>
    </source>
</evidence>
<organism evidence="2 3">
    <name type="scientific">Candidatus Accumulibacter affinis</name>
    <dbReference type="NCBI Taxonomy" id="2954384"/>
    <lineage>
        <taxon>Bacteria</taxon>
        <taxon>Pseudomonadati</taxon>
        <taxon>Pseudomonadota</taxon>
        <taxon>Betaproteobacteria</taxon>
        <taxon>Candidatus Accumulibacter</taxon>
    </lineage>
</organism>
<reference evidence="2 3" key="1">
    <citation type="submission" date="2020-10" db="EMBL/GenBank/DDBJ databases">
        <title>Connecting structure to function with the recovery of over 1000 high-quality activated sludge metagenome-assembled genomes encoding full-length rRNA genes using long-read sequencing.</title>
        <authorList>
            <person name="Singleton C.M."/>
            <person name="Petriglieri F."/>
            <person name="Kristensen J.M."/>
            <person name="Kirkegaard R.H."/>
            <person name="Michaelsen T.Y."/>
            <person name="Andersen M.H."/>
            <person name="Karst S.M."/>
            <person name="Dueholm M.S."/>
            <person name="Nielsen P.H."/>
            <person name="Albertsen M."/>
        </authorList>
    </citation>
    <scope>NUCLEOTIDE SEQUENCE [LARGE SCALE GENOMIC DNA]</scope>
    <source>
        <strain evidence="2">Fred_18-Q3-R57-64_BAT3C.720</strain>
    </source>
</reference>
<evidence type="ECO:0000313" key="2">
    <source>
        <dbReference type="EMBL" id="MBK7953937.1"/>
    </source>
</evidence>
<feature type="compositionally biased region" description="Basic and acidic residues" evidence="1">
    <location>
        <begin position="55"/>
        <end position="108"/>
    </location>
</feature>
<protein>
    <recommendedName>
        <fullName evidence="4">Lipoprotein</fullName>
    </recommendedName>
</protein>
<gene>
    <name evidence="2" type="ORF">IPK02_08275</name>
</gene>
<proteinExistence type="predicted"/>